<evidence type="ECO:0000256" key="1">
    <source>
        <dbReference type="ARBA" id="ARBA00022475"/>
    </source>
</evidence>
<accession>A0ABW2YIF5</accession>
<protein>
    <submittedName>
        <fullName evidence="8">Lipopolysaccharide assembly protein LapA domain-containing protein</fullName>
    </submittedName>
</protein>
<dbReference type="EMBL" id="JBHTIF010000003">
    <property type="protein sequence ID" value="MFD0726900.1"/>
    <property type="molecule type" value="Genomic_DNA"/>
</dbReference>
<feature type="region of interest" description="Disordered" evidence="5">
    <location>
        <begin position="79"/>
        <end position="101"/>
    </location>
</feature>
<keyword evidence="9" id="KW-1185">Reference proteome</keyword>
<comment type="caution">
    <text evidence="8">The sequence shown here is derived from an EMBL/GenBank/DDBJ whole genome shotgun (WGS) entry which is preliminary data.</text>
</comment>
<evidence type="ECO:0000256" key="6">
    <source>
        <dbReference type="SAM" id="Phobius"/>
    </source>
</evidence>
<dbReference type="InterPro" id="IPR010445">
    <property type="entry name" value="LapA_dom"/>
</dbReference>
<dbReference type="RefSeq" id="WP_386825155.1">
    <property type="nucleotide sequence ID" value="NZ_JBHTIF010000003.1"/>
</dbReference>
<evidence type="ECO:0000313" key="8">
    <source>
        <dbReference type="EMBL" id="MFD0726900.1"/>
    </source>
</evidence>
<gene>
    <name evidence="8" type="ORF">ACFQ0E_14985</name>
</gene>
<evidence type="ECO:0000259" key="7">
    <source>
        <dbReference type="Pfam" id="PF06305"/>
    </source>
</evidence>
<dbReference type="Pfam" id="PF06305">
    <property type="entry name" value="LapA_dom"/>
    <property type="match status" value="1"/>
</dbReference>
<sequence>MRPLRAFIALLFLALGVVVGALNPGVIAVDLGFWRIEAALGVLLLAAVLCGVLLGGLAMVVAVVMPLRRELRRASPPGEIAVPAASTTPSPVVASLSSSEP</sequence>
<name>A0ABW2YIF5_9GAMM</name>
<keyword evidence="2 6" id="KW-0812">Transmembrane</keyword>
<evidence type="ECO:0000256" key="4">
    <source>
        <dbReference type="ARBA" id="ARBA00023136"/>
    </source>
</evidence>
<feature type="domain" description="Lipopolysaccharide assembly protein A" evidence="7">
    <location>
        <begin position="23"/>
        <end position="74"/>
    </location>
</feature>
<keyword evidence="3 6" id="KW-1133">Transmembrane helix</keyword>
<evidence type="ECO:0000256" key="2">
    <source>
        <dbReference type="ARBA" id="ARBA00022692"/>
    </source>
</evidence>
<feature type="transmembrane region" description="Helical" evidence="6">
    <location>
        <begin position="38"/>
        <end position="65"/>
    </location>
</feature>
<evidence type="ECO:0000256" key="3">
    <source>
        <dbReference type="ARBA" id="ARBA00022989"/>
    </source>
</evidence>
<organism evidence="8 9">
    <name type="scientific">Lysobacter brunescens</name>
    <dbReference type="NCBI Taxonomy" id="262323"/>
    <lineage>
        <taxon>Bacteria</taxon>
        <taxon>Pseudomonadati</taxon>
        <taxon>Pseudomonadota</taxon>
        <taxon>Gammaproteobacteria</taxon>
        <taxon>Lysobacterales</taxon>
        <taxon>Lysobacteraceae</taxon>
        <taxon>Lysobacter</taxon>
    </lineage>
</organism>
<keyword evidence="1" id="KW-1003">Cell membrane</keyword>
<reference evidence="9" key="1">
    <citation type="journal article" date="2019" name="Int. J. Syst. Evol. Microbiol.">
        <title>The Global Catalogue of Microorganisms (GCM) 10K type strain sequencing project: providing services to taxonomists for standard genome sequencing and annotation.</title>
        <authorList>
            <consortium name="The Broad Institute Genomics Platform"/>
            <consortium name="The Broad Institute Genome Sequencing Center for Infectious Disease"/>
            <person name="Wu L."/>
            <person name="Ma J."/>
        </authorList>
    </citation>
    <scope>NUCLEOTIDE SEQUENCE [LARGE SCALE GENOMIC DNA]</scope>
    <source>
        <strain evidence="9">CCUG 55585</strain>
    </source>
</reference>
<proteinExistence type="predicted"/>
<keyword evidence="4 6" id="KW-0472">Membrane</keyword>
<feature type="compositionally biased region" description="Polar residues" evidence="5">
    <location>
        <begin position="85"/>
        <end position="101"/>
    </location>
</feature>
<evidence type="ECO:0000313" key="9">
    <source>
        <dbReference type="Proteomes" id="UP001597110"/>
    </source>
</evidence>
<evidence type="ECO:0000256" key="5">
    <source>
        <dbReference type="SAM" id="MobiDB-lite"/>
    </source>
</evidence>
<dbReference type="Proteomes" id="UP001597110">
    <property type="component" value="Unassembled WGS sequence"/>
</dbReference>